<dbReference type="PANTHER" id="PTHR12066">
    <property type="entry name" value="TELOMERASE REVERSE TRANSCRIPTASE"/>
    <property type="match status" value="1"/>
</dbReference>
<gene>
    <name evidence="10" type="ORF">RirG_168270</name>
</gene>
<keyword evidence="7" id="KW-0158">Chromosome</keyword>
<comment type="similarity">
    <text evidence="7">Belongs to the reverse transcriptase family. Telomerase subfamily.</text>
</comment>
<feature type="domain" description="Telomerase ribonucleoprotein complex - RNA-binding" evidence="9">
    <location>
        <begin position="344"/>
        <end position="398"/>
    </location>
</feature>
<dbReference type="PANTHER" id="PTHR12066:SF0">
    <property type="entry name" value="TELOMERASE REVERSE TRANSCRIPTASE"/>
    <property type="match status" value="1"/>
</dbReference>
<dbReference type="GO" id="GO:0042162">
    <property type="term" value="F:telomeric DNA binding"/>
    <property type="evidence" value="ECO:0007669"/>
    <property type="project" value="TreeGrafter"/>
</dbReference>
<organism evidence="10 11">
    <name type="scientific">Rhizophagus irregularis (strain DAOM 197198w)</name>
    <name type="common">Glomus intraradices</name>
    <dbReference type="NCBI Taxonomy" id="1432141"/>
    <lineage>
        <taxon>Eukaryota</taxon>
        <taxon>Fungi</taxon>
        <taxon>Fungi incertae sedis</taxon>
        <taxon>Mucoromycota</taxon>
        <taxon>Glomeromycotina</taxon>
        <taxon>Glomeromycetes</taxon>
        <taxon>Glomerales</taxon>
        <taxon>Glomeraceae</taxon>
        <taxon>Rhizophagus</taxon>
    </lineage>
</organism>
<dbReference type="AlphaFoldDB" id="A0A015M4J3"/>
<evidence type="ECO:0000313" key="10">
    <source>
        <dbReference type="EMBL" id="EXX61748.1"/>
    </source>
</evidence>
<evidence type="ECO:0000313" key="11">
    <source>
        <dbReference type="Proteomes" id="UP000022910"/>
    </source>
</evidence>
<dbReference type="Pfam" id="PF12009">
    <property type="entry name" value="Telomerase_RBD"/>
    <property type="match status" value="1"/>
</dbReference>
<dbReference type="STRING" id="1432141.A0A015M4J3"/>
<evidence type="ECO:0000256" key="3">
    <source>
        <dbReference type="ARBA" id="ARBA00022723"/>
    </source>
</evidence>
<evidence type="ECO:0000256" key="1">
    <source>
        <dbReference type="ARBA" id="ARBA00022679"/>
    </source>
</evidence>
<sequence>MINKITNTTLNAIYPDLIFLFDLLQPFASNIELVEKDDDVDYKKLLQETIVSPNTTRKDFPLITKEKQEVMENIEKERIGLNTIIDMAISVLVNRRNEPNMNVGRYGFTKSYKSIIENPKGYTICANSTTIDLMKKSNAWLKLYTRIGQEAMHFLLTNYSIFLSIQNGCYIQIMGPAISRKRPIEDLEKSFKVIVLNDRKIVKANTNSVSNLFFSRSVMFFGSPVYNKSGDYWYGLPKNYILNVAKYSNHNVNMSHTVIKYIFPRQFGLTNAFTCRSSHELYYVYMDRRKELDNLRCKVPDYLNHLLPYIERVIKRHDICQYKHLLNTHCPIQENSLNGCNTYQVTKFVIGVLDFIFPPELFGDKDNKTVIYNMIRVFIEKRHFEEVSLHEVLQNFKVIV</sequence>
<protein>
    <recommendedName>
        <fullName evidence="7">Telomerase reverse transcriptase</fullName>
        <ecNumber evidence="7">2.7.7.49</ecNumber>
    </recommendedName>
    <alternativeName>
        <fullName evidence="7">Telomerase catalytic subunit</fullName>
    </alternativeName>
</protein>
<evidence type="ECO:0000256" key="4">
    <source>
        <dbReference type="ARBA" id="ARBA00022842"/>
    </source>
</evidence>
<dbReference type="Pfam" id="PF11474">
    <property type="entry name" value="TEN_TERT"/>
    <property type="match status" value="1"/>
</dbReference>
<evidence type="ECO:0000259" key="8">
    <source>
        <dbReference type="Pfam" id="PF11474"/>
    </source>
</evidence>
<evidence type="ECO:0000256" key="7">
    <source>
        <dbReference type="RuleBase" id="RU365061"/>
    </source>
</evidence>
<keyword evidence="7" id="KW-0539">Nucleus</keyword>
<dbReference type="GO" id="GO:0007004">
    <property type="term" value="P:telomere maintenance via telomerase"/>
    <property type="evidence" value="ECO:0007669"/>
    <property type="project" value="TreeGrafter"/>
</dbReference>
<dbReference type="GO" id="GO:0070034">
    <property type="term" value="F:telomerase RNA binding"/>
    <property type="evidence" value="ECO:0007669"/>
    <property type="project" value="TreeGrafter"/>
</dbReference>
<dbReference type="Proteomes" id="UP000022910">
    <property type="component" value="Unassembled WGS sequence"/>
</dbReference>
<keyword evidence="2 7" id="KW-0548">Nucleotidyltransferase</keyword>
<reference evidence="10 11" key="1">
    <citation type="submission" date="2014-02" db="EMBL/GenBank/DDBJ databases">
        <title>Single nucleus genome sequencing reveals high similarity among nuclei of an endomycorrhizal fungus.</title>
        <authorList>
            <person name="Lin K."/>
            <person name="Geurts R."/>
            <person name="Zhang Z."/>
            <person name="Limpens E."/>
            <person name="Saunders D.G."/>
            <person name="Mu D."/>
            <person name="Pang E."/>
            <person name="Cao H."/>
            <person name="Cha H."/>
            <person name="Lin T."/>
            <person name="Zhou Q."/>
            <person name="Shang Y."/>
            <person name="Li Y."/>
            <person name="Ivanov S."/>
            <person name="Sharma T."/>
            <person name="Velzen R.V."/>
            <person name="Ruijter N.D."/>
            <person name="Aanen D.K."/>
            <person name="Win J."/>
            <person name="Kamoun S."/>
            <person name="Bisseling T."/>
            <person name="Huang S."/>
        </authorList>
    </citation>
    <scope>NUCLEOTIDE SEQUENCE [LARGE SCALE GENOMIC DNA]</scope>
    <source>
        <strain evidence="11">DAOM197198w</strain>
    </source>
</reference>
<proteinExistence type="inferred from homology"/>
<dbReference type="Gene3D" id="1.10.132.70">
    <property type="match status" value="1"/>
</dbReference>
<dbReference type="HOGENOM" id="CLU_689160_0_0_1"/>
<name>A0A015M4J3_RHIIW</name>
<dbReference type="InterPro" id="IPR003545">
    <property type="entry name" value="Telomerase_RT"/>
</dbReference>
<comment type="caution">
    <text evidence="10">The sequence shown here is derived from an EMBL/GenBank/DDBJ whole genome shotgun (WGS) entry which is preliminary data.</text>
</comment>
<evidence type="ECO:0000256" key="5">
    <source>
        <dbReference type="ARBA" id="ARBA00022918"/>
    </source>
</evidence>
<dbReference type="EMBL" id="JEMT01025059">
    <property type="protein sequence ID" value="EXX61748.1"/>
    <property type="molecule type" value="Genomic_DNA"/>
</dbReference>
<dbReference type="GO" id="GO:0000333">
    <property type="term" value="C:telomerase catalytic core complex"/>
    <property type="evidence" value="ECO:0007669"/>
    <property type="project" value="TreeGrafter"/>
</dbReference>
<accession>A0A015M4J3</accession>
<dbReference type="InterPro" id="IPR021891">
    <property type="entry name" value="Telomerase_RBD"/>
</dbReference>
<evidence type="ECO:0000256" key="6">
    <source>
        <dbReference type="ARBA" id="ARBA00048173"/>
    </source>
</evidence>
<feature type="domain" description="Telomerase reverse transcriptase TEN" evidence="8">
    <location>
        <begin position="129"/>
        <end position="190"/>
    </location>
</feature>
<evidence type="ECO:0000259" key="9">
    <source>
        <dbReference type="Pfam" id="PF12009"/>
    </source>
</evidence>
<keyword evidence="1 7" id="KW-0808">Transferase</keyword>
<dbReference type="GO" id="GO:0000781">
    <property type="term" value="C:chromosome, telomeric region"/>
    <property type="evidence" value="ECO:0007669"/>
    <property type="project" value="UniProtKB-SubCell"/>
</dbReference>
<comment type="catalytic activity">
    <reaction evidence="6 7">
        <text>DNA(n) + a 2'-deoxyribonucleoside 5'-triphosphate = DNA(n+1) + diphosphate</text>
        <dbReference type="Rhea" id="RHEA:22508"/>
        <dbReference type="Rhea" id="RHEA-COMP:17339"/>
        <dbReference type="Rhea" id="RHEA-COMP:17340"/>
        <dbReference type="ChEBI" id="CHEBI:33019"/>
        <dbReference type="ChEBI" id="CHEBI:61560"/>
        <dbReference type="ChEBI" id="CHEBI:173112"/>
        <dbReference type="EC" id="2.7.7.49"/>
    </reaction>
</comment>
<dbReference type="OrthoDB" id="10416586at2759"/>
<dbReference type="GO" id="GO:0003720">
    <property type="term" value="F:telomerase activity"/>
    <property type="evidence" value="ECO:0007669"/>
    <property type="project" value="InterPro"/>
</dbReference>
<dbReference type="EC" id="2.7.7.49" evidence="7"/>
<dbReference type="InterPro" id="IPR049915">
    <property type="entry name" value="TERT_TEN"/>
</dbReference>
<keyword evidence="7" id="KW-0779">Telomere</keyword>
<comment type="subcellular location">
    <subcellularLocation>
        <location evidence="7">Nucleus</location>
    </subcellularLocation>
    <subcellularLocation>
        <location evidence="7">Chromosome</location>
        <location evidence="7">Telomere</location>
    </subcellularLocation>
</comment>
<evidence type="ECO:0000256" key="2">
    <source>
        <dbReference type="ARBA" id="ARBA00022695"/>
    </source>
</evidence>
<keyword evidence="5 7" id="KW-0695">RNA-directed DNA polymerase</keyword>
<keyword evidence="4 7" id="KW-0460">Magnesium</keyword>
<dbReference type="GO" id="GO:0046872">
    <property type="term" value="F:metal ion binding"/>
    <property type="evidence" value="ECO:0007669"/>
    <property type="project" value="UniProtKB-KW"/>
</dbReference>
<keyword evidence="11" id="KW-1185">Reference proteome</keyword>
<comment type="function">
    <text evidence="7">Telomerase is a ribonucleoprotein enzyme essential for the replication of chromosome termini in most eukaryotes. It elongates telomeres. It is a reverse transcriptase that adds simple sequence repeats to chromosome ends by copying a template sequence within the RNA component of the enzyme.</text>
</comment>
<keyword evidence="3 7" id="KW-0479">Metal-binding</keyword>